<feature type="domain" description="CheR-type methyltransferase" evidence="6">
    <location>
        <begin position="6"/>
        <end position="275"/>
    </location>
</feature>
<dbReference type="RefSeq" id="WP_240130157.1">
    <property type="nucleotide sequence ID" value="NZ_JACSDI010000002.1"/>
</dbReference>
<dbReference type="Pfam" id="PF01739">
    <property type="entry name" value="CheR"/>
    <property type="match status" value="1"/>
</dbReference>
<keyword evidence="4 5" id="KW-0949">S-adenosyl-L-methionine</keyword>
<evidence type="ECO:0000256" key="2">
    <source>
        <dbReference type="ARBA" id="ARBA00022603"/>
    </source>
</evidence>
<keyword evidence="8" id="KW-1185">Reference proteome</keyword>
<evidence type="ECO:0000259" key="6">
    <source>
        <dbReference type="PROSITE" id="PS50123"/>
    </source>
</evidence>
<dbReference type="Gene3D" id="1.10.155.10">
    <property type="entry name" value="Chemotaxis receptor methyltransferase CheR, N-terminal domain"/>
    <property type="match status" value="1"/>
</dbReference>
<dbReference type="PANTHER" id="PTHR24422">
    <property type="entry name" value="CHEMOTAXIS PROTEIN METHYLTRANSFERASE"/>
    <property type="match status" value="1"/>
</dbReference>
<dbReference type="PANTHER" id="PTHR24422:SF19">
    <property type="entry name" value="CHEMOTAXIS PROTEIN METHYLTRANSFERASE"/>
    <property type="match status" value="1"/>
</dbReference>
<dbReference type="SUPFAM" id="SSF47757">
    <property type="entry name" value="Chemotaxis receptor methyltransferase CheR, N-terminal domain"/>
    <property type="match status" value="1"/>
</dbReference>
<protein>
    <recommendedName>
        <fullName evidence="5">Chemotaxis protein methyltransferase</fullName>
        <ecNumber evidence="5">2.1.1.80</ecNumber>
    </recommendedName>
</protein>
<accession>A0ABS9QT87</accession>
<dbReference type="InterPro" id="IPR036804">
    <property type="entry name" value="CheR_N_sf"/>
</dbReference>
<dbReference type="PRINTS" id="PR00996">
    <property type="entry name" value="CHERMTFRASE"/>
</dbReference>
<dbReference type="InterPro" id="IPR050903">
    <property type="entry name" value="Bact_Chemotaxis_MeTrfase"/>
</dbReference>
<gene>
    <name evidence="7" type="ORF">H9J30_05740</name>
</gene>
<evidence type="ECO:0000256" key="4">
    <source>
        <dbReference type="ARBA" id="ARBA00022691"/>
    </source>
</evidence>
<dbReference type="InterPro" id="IPR022642">
    <property type="entry name" value="CheR_C"/>
</dbReference>
<comment type="catalytic activity">
    <reaction evidence="1 5">
        <text>L-glutamyl-[protein] + S-adenosyl-L-methionine = [protein]-L-glutamate 5-O-methyl ester + S-adenosyl-L-homocysteine</text>
        <dbReference type="Rhea" id="RHEA:24452"/>
        <dbReference type="Rhea" id="RHEA-COMP:10208"/>
        <dbReference type="Rhea" id="RHEA-COMP:10311"/>
        <dbReference type="ChEBI" id="CHEBI:29973"/>
        <dbReference type="ChEBI" id="CHEBI:57856"/>
        <dbReference type="ChEBI" id="CHEBI:59789"/>
        <dbReference type="ChEBI" id="CHEBI:82795"/>
        <dbReference type="EC" id="2.1.1.80"/>
    </reaction>
</comment>
<proteinExistence type="predicted"/>
<sequence length="283" mass="32535">MSKLKSMEREFNYTPAHFNHARTTLYRLAGIKLADSKDALVYSRLVRRIRQLKLAGFSEYFTYLAECESEHQEFINALTTNQTAFFREHHHFDILKQYLQTHPQTRRIWCAASSTGEEPYSIAMSVAEHFGTFQTPIEIIASDIDSVVLSKAEKGIYPIDRLSAVSDIRKKHFFHRGIGAQQGNVRVIPELRQMLQFTRINLLDQSWPISTPVDVIFCRNVMIYFDRVTQEVILKHMMSTLTSTGLYIAGHSENFAMFPDIVTPCGRTTYKPTKRNASGKTKS</sequence>
<evidence type="ECO:0000256" key="5">
    <source>
        <dbReference type="PIRNR" id="PIRNR000410"/>
    </source>
</evidence>
<name>A0ABS9QT87_9GAMM</name>
<dbReference type="EMBL" id="JACSDI010000002">
    <property type="protein sequence ID" value="MCG9963422.1"/>
    <property type="molecule type" value="Genomic_DNA"/>
</dbReference>
<evidence type="ECO:0000313" key="8">
    <source>
        <dbReference type="Proteomes" id="UP000829384"/>
    </source>
</evidence>
<evidence type="ECO:0000256" key="1">
    <source>
        <dbReference type="ARBA" id="ARBA00001541"/>
    </source>
</evidence>
<evidence type="ECO:0000313" key="7">
    <source>
        <dbReference type="EMBL" id="MCG9963422.1"/>
    </source>
</evidence>
<dbReference type="InterPro" id="IPR000780">
    <property type="entry name" value="CheR_MeTrfase"/>
</dbReference>
<comment type="function">
    <text evidence="5">Methylation of the membrane-bound methyl-accepting chemotaxis proteins (MCP) to form gamma-glutamyl methyl ester residues in MCP.</text>
</comment>
<dbReference type="Pfam" id="PF03705">
    <property type="entry name" value="CheR_N"/>
    <property type="match status" value="1"/>
</dbReference>
<dbReference type="PIRSF" id="PIRSF000410">
    <property type="entry name" value="CheR"/>
    <property type="match status" value="1"/>
</dbReference>
<keyword evidence="2 5" id="KW-0489">Methyltransferase</keyword>
<dbReference type="Gene3D" id="3.40.50.150">
    <property type="entry name" value="Vaccinia Virus protein VP39"/>
    <property type="match status" value="1"/>
</dbReference>
<dbReference type="SUPFAM" id="SSF53335">
    <property type="entry name" value="S-adenosyl-L-methionine-dependent methyltransferases"/>
    <property type="match status" value="1"/>
</dbReference>
<dbReference type="Proteomes" id="UP000829384">
    <property type="component" value="Unassembled WGS sequence"/>
</dbReference>
<dbReference type="InterPro" id="IPR026024">
    <property type="entry name" value="Chemotaxis_MeTrfase_CheR"/>
</dbReference>
<evidence type="ECO:0000256" key="3">
    <source>
        <dbReference type="ARBA" id="ARBA00022679"/>
    </source>
</evidence>
<reference evidence="7 8" key="1">
    <citation type="submission" date="2020-08" db="EMBL/GenBank/DDBJ databases">
        <title>Whole genome sequence of Shewanella sp strain PS-2.</title>
        <authorList>
            <person name="Das S.K."/>
        </authorList>
    </citation>
    <scope>NUCLEOTIDE SEQUENCE [LARGE SCALE GENOMIC DNA]</scope>
    <source>
        <strain evidence="7 8">PS-2</strain>
    </source>
</reference>
<comment type="caution">
    <text evidence="7">The sequence shown here is derived from an EMBL/GenBank/DDBJ whole genome shotgun (WGS) entry which is preliminary data.</text>
</comment>
<dbReference type="PROSITE" id="PS50123">
    <property type="entry name" value="CHER"/>
    <property type="match status" value="1"/>
</dbReference>
<dbReference type="InterPro" id="IPR029063">
    <property type="entry name" value="SAM-dependent_MTases_sf"/>
</dbReference>
<dbReference type="EC" id="2.1.1.80" evidence="5"/>
<keyword evidence="3 5" id="KW-0808">Transferase</keyword>
<organism evidence="7 8">
    <name type="scientific">Shewanella cutis</name>
    <dbReference type="NCBI Taxonomy" id="2766780"/>
    <lineage>
        <taxon>Bacteria</taxon>
        <taxon>Pseudomonadati</taxon>
        <taxon>Pseudomonadota</taxon>
        <taxon>Gammaproteobacteria</taxon>
        <taxon>Alteromonadales</taxon>
        <taxon>Shewanellaceae</taxon>
        <taxon>Shewanella</taxon>
    </lineage>
</organism>
<dbReference type="InterPro" id="IPR022641">
    <property type="entry name" value="CheR_N"/>
</dbReference>
<dbReference type="SMART" id="SM00138">
    <property type="entry name" value="MeTrc"/>
    <property type="match status" value="1"/>
</dbReference>